<organism evidence="2 3">
    <name type="scientific">Hymenobacter nitidus</name>
    <dbReference type="NCBI Taxonomy" id="2880929"/>
    <lineage>
        <taxon>Bacteria</taxon>
        <taxon>Pseudomonadati</taxon>
        <taxon>Bacteroidota</taxon>
        <taxon>Cytophagia</taxon>
        <taxon>Cytophagales</taxon>
        <taxon>Hymenobacteraceae</taxon>
        <taxon>Hymenobacter</taxon>
    </lineage>
</organism>
<dbReference type="RefSeq" id="WP_226188409.1">
    <property type="nucleotide sequence ID" value="NZ_JAJADQ010000010.1"/>
</dbReference>
<gene>
    <name evidence="2" type="ORF">LGH70_17855</name>
</gene>
<dbReference type="EMBL" id="JAJADQ010000010">
    <property type="protein sequence ID" value="MCB2379467.1"/>
    <property type="molecule type" value="Genomic_DNA"/>
</dbReference>
<reference evidence="2" key="1">
    <citation type="submission" date="2021-10" db="EMBL/GenBank/DDBJ databases">
        <authorList>
            <person name="Dean J.D."/>
            <person name="Kim M.K."/>
            <person name="Newey C.N."/>
            <person name="Stoker T.S."/>
            <person name="Thompson D.W."/>
            <person name="Grose J.H."/>
        </authorList>
    </citation>
    <scope>NUCLEOTIDE SEQUENCE</scope>
    <source>
        <strain evidence="2">BT635</strain>
    </source>
</reference>
<protein>
    <submittedName>
        <fullName evidence="2">Uncharacterized protein</fullName>
    </submittedName>
</protein>
<dbReference type="Proteomes" id="UP001165297">
    <property type="component" value="Unassembled WGS sequence"/>
</dbReference>
<name>A0ABS8AIF3_9BACT</name>
<proteinExistence type="predicted"/>
<evidence type="ECO:0000256" key="1">
    <source>
        <dbReference type="SAM" id="MobiDB-lite"/>
    </source>
</evidence>
<accession>A0ABS8AIF3</accession>
<sequence length="134" mass="15213">MTTTPDQNAHSQEEPQYPEISLEKAQARITKWLTEAQSIQYFQEHPEDIPRAILVKHEDLDGLRKNFPEASGIRIYFGLEEFEGKMRLIGSVVPVEEEEGQYNDVILSDGAKSSIYDFTSPCPIFCGKPSPMHV</sequence>
<evidence type="ECO:0000313" key="2">
    <source>
        <dbReference type="EMBL" id="MCB2379467.1"/>
    </source>
</evidence>
<feature type="compositionally biased region" description="Polar residues" evidence="1">
    <location>
        <begin position="1"/>
        <end position="10"/>
    </location>
</feature>
<feature type="region of interest" description="Disordered" evidence="1">
    <location>
        <begin position="1"/>
        <end position="20"/>
    </location>
</feature>
<keyword evidence="3" id="KW-1185">Reference proteome</keyword>
<evidence type="ECO:0000313" key="3">
    <source>
        <dbReference type="Proteomes" id="UP001165297"/>
    </source>
</evidence>
<comment type="caution">
    <text evidence="2">The sequence shown here is derived from an EMBL/GenBank/DDBJ whole genome shotgun (WGS) entry which is preliminary data.</text>
</comment>